<dbReference type="InterPro" id="IPR010530">
    <property type="entry name" value="B12D"/>
</dbReference>
<reference evidence="2 3" key="1">
    <citation type="submission" date="2020-08" db="EMBL/GenBank/DDBJ databases">
        <title>Plant Genome Project.</title>
        <authorList>
            <person name="Zhang R.-G."/>
        </authorList>
    </citation>
    <scope>NUCLEOTIDE SEQUENCE [LARGE SCALE GENOMIC DNA]</scope>
    <source>
        <tissue evidence="2">Rhizome</tissue>
    </source>
</reference>
<evidence type="ECO:0000256" key="1">
    <source>
        <dbReference type="SAM" id="SignalP"/>
    </source>
</evidence>
<dbReference type="Proteomes" id="UP000734854">
    <property type="component" value="Unassembled WGS sequence"/>
</dbReference>
<comment type="caution">
    <text evidence="2">The sequence shown here is derived from an EMBL/GenBank/DDBJ whole genome shotgun (WGS) entry which is preliminary data.</text>
</comment>
<proteinExistence type="predicted"/>
<name>A0A8J5FDX9_ZINOF</name>
<feature type="signal peptide" evidence="1">
    <location>
        <begin position="1"/>
        <end position="16"/>
    </location>
</feature>
<gene>
    <name evidence="2" type="ORF">ZIOFF_054684</name>
</gene>
<feature type="chain" id="PRO_5035178690" description="B12D protein" evidence="1">
    <location>
        <begin position="17"/>
        <end position="144"/>
    </location>
</feature>
<protein>
    <recommendedName>
        <fullName evidence="4">B12D protein</fullName>
    </recommendedName>
</protein>
<evidence type="ECO:0000313" key="3">
    <source>
        <dbReference type="Proteomes" id="UP000734854"/>
    </source>
</evidence>
<dbReference type="AlphaFoldDB" id="A0A8J5FDX9"/>
<sequence length="144" mass="16072">MAVTTLLCQLWPSSSGCDLALPAMAAALLCRPWPTNGGRDLALPAAIEKWQLRLCSAGRHRAVEVYPLLGAVSFVMSLCLFQLTRNAFMNPEVRVNKAHRASAVLENYEEGEKYSRHGLRRFLRQRPPEVMPAVNTFFAGSRKE</sequence>
<keyword evidence="1" id="KW-0732">Signal</keyword>
<evidence type="ECO:0008006" key="4">
    <source>
        <dbReference type="Google" id="ProtNLM"/>
    </source>
</evidence>
<organism evidence="2 3">
    <name type="scientific">Zingiber officinale</name>
    <name type="common">Ginger</name>
    <name type="synonym">Amomum zingiber</name>
    <dbReference type="NCBI Taxonomy" id="94328"/>
    <lineage>
        <taxon>Eukaryota</taxon>
        <taxon>Viridiplantae</taxon>
        <taxon>Streptophyta</taxon>
        <taxon>Embryophyta</taxon>
        <taxon>Tracheophyta</taxon>
        <taxon>Spermatophyta</taxon>
        <taxon>Magnoliopsida</taxon>
        <taxon>Liliopsida</taxon>
        <taxon>Zingiberales</taxon>
        <taxon>Zingiberaceae</taxon>
        <taxon>Zingiber</taxon>
    </lineage>
</organism>
<dbReference type="PANTHER" id="PTHR33417">
    <property type="entry name" value="G-BOX BINDING PROTEIN"/>
    <property type="match status" value="1"/>
</dbReference>
<keyword evidence="3" id="KW-1185">Reference proteome</keyword>
<dbReference type="EMBL" id="JACMSC010000015">
    <property type="protein sequence ID" value="KAG6486114.1"/>
    <property type="molecule type" value="Genomic_DNA"/>
</dbReference>
<accession>A0A8J5FDX9</accession>
<evidence type="ECO:0000313" key="2">
    <source>
        <dbReference type="EMBL" id="KAG6486114.1"/>
    </source>
</evidence>
<dbReference type="Pfam" id="PF06522">
    <property type="entry name" value="B12D"/>
    <property type="match status" value="1"/>
</dbReference>